<dbReference type="CDD" id="cd09726">
    <property type="entry name" value="RAMP_I_III"/>
    <property type="match status" value="1"/>
</dbReference>
<dbReference type="AlphaFoldDB" id="A0A7C3UP78"/>
<name>A0A7C3UP78_UNCW3</name>
<evidence type="ECO:0000256" key="1">
    <source>
        <dbReference type="ARBA" id="ARBA00023118"/>
    </source>
</evidence>
<dbReference type="Pfam" id="PF03787">
    <property type="entry name" value="RAMPs"/>
    <property type="match status" value="1"/>
</dbReference>
<accession>A0A7C3UP78</accession>
<evidence type="ECO:0000313" key="3">
    <source>
        <dbReference type="EMBL" id="HGE99083.1"/>
    </source>
</evidence>
<dbReference type="EMBL" id="DTMQ01000019">
    <property type="protein sequence ID" value="HGE99083.1"/>
    <property type="molecule type" value="Genomic_DNA"/>
</dbReference>
<protein>
    <recommendedName>
        <fullName evidence="2">CRISPR type III-associated protein domain-containing protein</fullName>
    </recommendedName>
</protein>
<dbReference type="InterPro" id="IPR005537">
    <property type="entry name" value="RAMP_III_fam"/>
</dbReference>
<evidence type="ECO:0000259" key="2">
    <source>
        <dbReference type="Pfam" id="PF03787"/>
    </source>
</evidence>
<reference evidence="3" key="1">
    <citation type="journal article" date="2020" name="mSystems">
        <title>Genome- and Community-Level Interaction Insights into Carbon Utilization and Element Cycling Functions of Hydrothermarchaeota in Hydrothermal Sediment.</title>
        <authorList>
            <person name="Zhou Z."/>
            <person name="Liu Y."/>
            <person name="Xu W."/>
            <person name="Pan J."/>
            <person name="Luo Z.H."/>
            <person name="Li M."/>
        </authorList>
    </citation>
    <scope>NUCLEOTIDE SEQUENCE [LARGE SCALE GENOMIC DNA]</scope>
    <source>
        <strain evidence="3">SpSt-906</strain>
    </source>
</reference>
<comment type="caution">
    <text evidence="3">The sequence shown here is derived from an EMBL/GenBank/DDBJ whole genome shotgun (WGS) entry which is preliminary data.</text>
</comment>
<keyword evidence="1" id="KW-0051">Antiviral defense</keyword>
<dbReference type="GO" id="GO:0051607">
    <property type="term" value="P:defense response to virus"/>
    <property type="evidence" value="ECO:0007669"/>
    <property type="project" value="UniProtKB-KW"/>
</dbReference>
<organism evidence="3">
    <name type="scientific">candidate division WOR-3 bacterium</name>
    <dbReference type="NCBI Taxonomy" id="2052148"/>
    <lineage>
        <taxon>Bacteria</taxon>
        <taxon>Bacteria division WOR-3</taxon>
    </lineage>
</organism>
<proteinExistence type="predicted"/>
<feature type="domain" description="CRISPR type III-associated protein" evidence="2">
    <location>
        <begin position="12"/>
        <end position="193"/>
    </location>
</feature>
<sequence>MNWQIYKLLYRIESPIHIGFHKLGYVARTRYYIPGRTMWGAGAEALAQKIGTIRNRKIDDSLYRTAQDFFKKQAIFAYFYLQEKEKIFLPRYTEEGIRFGDIPIEEFELKYITSFGKTAIEPKSLTAEEGSLYEIEFIKPLPDLYLTGYLFLKENAQFENENVSWEEGEISLKEIISSLSIGGERRYGFGRIRLVKSEKIENSKINLFGIRVELEPNQEIIKFTFPENNPLFAHLAIEGTEEIKIKGDIEPLVGREFAFEKNGKIGFGQYISQAQICWVPGSILAQATSLKLGNFGILYRC</sequence>
<gene>
    <name evidence="3" type="ORF">ENX07_03320</name>
</gene>